<dbReference type="AlphaFoldDB" id="A0AAV6K9G0"/>
<evidence type="ECO:0000313" key="2">
    <source>
        <dbReference type="EMBL" id="KAG5548907.1"/>
    </source>
</evidence>
<organism evidence="2 3">
    <name type="scientific">Rhododendron griersonianum</name>
    <dbReference type="NCBI Taxonomy" id="479676"/>
    <lineage>
        <taxon>Eukaryota</taxon>
        <taxon>Viridiplantae</taxon>
        <taxon>Streptophyta</taxon>
        <taxon>Embryophyta</taxon>
        <taxon>Tracheophyta</taxon>
        <taxon>Spermatophyta</taxon>
        <taxon>Magnoliopsida</taxon>
        <taxon>eudicotyledons</taxon>
        <taxon>Gunneridae</taxon>
        <taxon>Pentapetalae</taxon>
        <taxon>asterids</taxon>
        <taxon>Ericales</taxon>
        <taxon>Ericaceae</taxon>
        <taxon>Ericoideae</taxon>
        <taxon>Rhodoreae</taxon>
        <taxon>Rhododendron</taxon>
    </lineage>
</organism>
<dbReference type="Proteomes" id="UP000823749">
    <property type="component" value="Chromosome 5"/>
</dbReference>
<keyword evidence="1" id="KW-0812">Transmembrane</keyword>
<dbReference type="EMBL" id="JACTNZ010000005">
    <property type="protein sequence ID" value="KAG5548907.1"/>
    <property type="molecule type" value="Genomic_DNA"/>
</dbReference>
<protein>
    <submittedName>
        <fullName evidence="2">Uncharacterized protein</fullName>
    </submittedName>
</protein>
<keyword evidence="3" id="KW-1185">Reference proteome</keyword>
<evidence type="ECO:0000313" key="3">
    <source>
        <dbReference type="Proteomes" id="UP000823749"/>
    </source>
</evidence>
<proteinExistence type="predicted"/>
<reference evidence="2" key="1">
    <citation type="submission" date="2020-08" db="EMBL/GenBank/DDBJ databases">
        <title>Plant Genome Project.</title>
        <authorList>
            <person name="Zhang R.-G."/>
        </authorList>
    </citation>
    <scope>NUCLEOTIDE SEQUENCE</scope>
    <source>
        <strain evidence="2">WSP0</strain>
        <tissue evidence="2">Leaf</tissue>
    </source>
</reference>
<sequence length="180" mass="20268">MVVHAPFLRWDKISNPSPLSSSSTVASYFLETAEGEQVIVAFAVCGSDNRMVYQPSHEFIEDYQGVFNLGHVSEWNYGFQLNAWLDDLVYHSFVRYSEEAVDQCWYLKKLPMPGVTERLPRALRQYFPTDGSSTWVFCAMQAAAIFIMVCPVQLLMLLAVSASDLLLYCFAAVSSSEGHV</sequence>
<name>A0AAV6K9G0_9ERIC</name>
<keyword evidence="1" id="KW-0472">Membrane</keyword>
<evidence type="ECO:0000256" key="1">
    <source>
        <dbReference type="SAM" id="Phobius"/>
    </source>
</evidence>
<comment type="caution">
    <text evidence="2">The sequence shown here is derived from an EMBL/GenBank/DDBJ whole genome shotgun (WGS) entry which is preliminary data.</text>
</comment>
<keyword evidence="1" id="KW-1133">Transmembrane helix</keyword>
<feature type="transmembrane region" description="Helical" evidence="1">
    <location>
        <begin position="134"/>
        <end position="158"/>
    </location>
</feature>
<gene>
    <name evidence="2" type="ORF">RHGRI_014313</name>
</gene>
<accession>A0AAV6K9G0</accession>